<keyword evidence="2" id="KW-0812">Transmembrane</keyword>
<evidence type="ECO:0000313" key="4">
    <source>
        <dbReference type="Proteomes" id="UP001595921"/>
    </source>
</evidence>
<evidence type="ECO:0000256" key="2">
    <source>
        <dbReference type="SAM" id="Phobius"/>
    </source>
</evidence>
<evidence type="ECO:0000313" key="3">
    <source>
        <dbReference type="EMBL" id="MFC4357943.1"/>
    </source>
</evidence>
<keyword evidence="2" id="KW-0472">Membrane</keyword>
<accession>A0ABD5PB37</accession>
<dbReference type="Proteomes" id="UP001595921">
    <property type="component" value="Unassembled WGS sequence"/>
</dbReference>
<dbReference type="RefSeq" id="WP_267624672.1">
    <property type="nucleotide sequence ID" value="NZ_JAODIW010000009.1"/>
</dbReference>
<feature type="compositionally biased region" description="Gly residues" evidence="1">
    <location>
        <begin position="222"/>
        <end position="241"/>
    </location>
</feature>
<protein>
    <submittedName>
        <fullName evidence="3">Uncharacterized protein</fullName>
    </submittedName>
</protein>
<evidence type="ECO:0000256" key="1">
    <source>
        <dbReference type="SAM" id="MobiDB-lite"/>
    </source>
</evidence>
<organism evidence="3 4">
    <name type="scientific">Halobium salinum</name>
    <dbReference type="NCBI Taxonomy" id="1364940"/>
    <lineage>
        <taxon>Archaea</taxon>
        <taxon>Methanobacteriati</taxon>
        <taxon>Methanobacteriota</taxon>
        <taxon>Stenosarchaea group</taxon>
        <taxon>Halobacteria</taxon>
        <taxon>Halobacteriales</taxon>
        <taxon>Haloferacaceae</taxon>
        <taxon>Halobium</taxon>
    </lineage>
</organism>
<proteinExistence type="predicted"/>
<keyword evidence="4" id="KW-1185">Reference proteome</keyword>
<name>A0ABD5PB37_9EURY</name>
<dbReference type="EMBL" id="JBHSDS010000005">
    <property type="protein sequence ID" value="MFC4357943.1"/>
    <property type="molecule type" value="Genomic_DNA"/>
</dbReference>
<dbReference type="InterPro" id="IPR055693">
    <property type="entry name" value="DUF7269"/>
</dbReference>
<keyword evidence="2" id="KW-1133">Transmembrane helix</keyword>
<comment type="caution">
    <text evidence="3">The sequence shown here is derived from an EMBL/GenBank/DDBJ whole genome shotgun (WGS) entry which is preliminary data.</text>
</comment>
<feature type="region of interest" description="Disordered" evidence="1">
    <location>
        <begin position="220"/>
        <end position="272"/>
    </location>
</feature>
<gene>
    <name evidence="3" type="ORF">ACFO0N_08265</name>
</gene>
<sequence>MNLRARHPAMVVGLGVFTLALAAVLGTGVGGELAAAAVEAAGNDYVVFAVFGGIALLLVFVVAASRALFGQDQARLPDPERVQTAPHPGASFDRVVDEGLGLQARFFGDGGESVRERLRGLAAEAMMREAGVPRETARERVLAGTWTDDADAAAFLAGPSGPSPSMESRVAAAVRGRTWFQHGARVAADEVARHAGVEASTPDADDAVADTSAETLREAVGVGTGGRGGSGGERGGRGGESVGPSRPGRQAAADGGRRTADTVGSAGESEES</sequence>
<feature type="transmembrane region" description="Helical" evidence="2">
    <location>
        <begin position="50"/>
        <end position="69"/>
    </location>
</feature>
<dbReference type="Pfam" id="PF23933">
    <property type="entry name" value="DUF7269"/>
    <property type="match status" value="1"/>
</dbReference>
<reference evidence="3 4" key="1">
    <citation type="journal article" date="2019" name="Int. J. Syst. Evol. Microbiol.">
        <title>The Global Catalogue of Microorganisms (GCM) 10K type strain sequencing project: providing services to taxonomists for standard genome sequencing and annotation.</title>
        <authorList>
            <consortium name="The Broad Institute Genomics Platform"/>
            <consortium name="The Broad Institute Genome Sequencing Center for Infectious Disease"/>
            <person name="Wu L."/>
            <person name="Ma J."/>
        </authorList>
    </citation>
    <scope>NUCLEOTIDE SEQUENCE [LARGE SCALE GENOMIC DNA]</scope>
    <source>
        <strain evidence="3 4">CGMCC 1.12553</strain>
    </source>
</reference>
<dbReference type="AlphaFoldDB" id="A0ABD5PB37"/>